<dbReference type="PROSITE" id="PS51294">
    <property type="entry name" value="HTH_MYB"/>
    <property type="match status" value="1"/>
</dbReference>
<dbReference type="Gene3D" id="1.10.246.220">
    <property type="match status" value="1"/>
</dbReference>
<dbReference type="PANTHER" id="PTHR46993">
    <property type="entry name" value="MYB TRANSCRIPTION FACTOR"/>
    <property type="match status" value="1"/>
</dbReference>
<name>A0A8T0WIJ8_PANVG</name>
<comment type="caution">
    <text evidence="6">The sequence shown here is derived from an EMBL/GenBank/DDBJ whole genome shotgun (WGS) entry which is preliminary data.</text>
</comment>
<protein>
    <submittedName>
        <fullName evidence="6">Uncharacterized protein</fullName>
    </submittedName>
</protein>
<sequence length="381" mass="42216">MPLFVNHHHRHAQPSLHLLLVSHLVGIAIAAMPHLAAADAFLILEFIAGNRRTPHGILAALLALLPSSFSPRTSPRLRKALVLRALHAALHAEDASCSFTLLGKARRVLADPNAPACFPNQLSFADNQEDDGARAAAAVADLKRFLDHEWANLPPSMLELAADRLAGHRSLQTWAAADHANRTKLRLLVGESTEREILAKLMQDASASHPPILPEVSDNANDANEADGAQQNHAAYHSKQSNEADRAQEGMAAHQNVSMKGAQGVQLPEKSVPASNKPSLMERHPNASIFEWNGLGDYDEDRLVGKRKLPPFERKPHPSPAFAHKMRKKWSEIEEKTLLEGVEKYGKGNWKDIKMAYPNVFEERSTVDLKDKFRNMERHHE</sequence>
<feature type="domain" description="Myb-like" evidence="3">
    <location>
        <begin position="327"/>
        <end position="377"/>
    </location>
</feature>
<reference evidence="6" key="1">
    <citation type="submission" date="2020-05" db="EMBL/GenBank/DDBJ databases">
        <title>WGS assembly of Panicum virgatum.</title>
        <authorList>
            <person name="Lovell J.T."/>
            <person name="Jenkins J."/>
            <person name="Shu S."/>
            <person name="Juenger T.E."/>
            <person name="Schmutz J."/>
        </authorList>
    </citation>
    <scope>NUCLEOTIDE SEQUENCE</scope>
    <source>
        <strain evidence="6">AP13</strain>
    </source>
</reference>
<organism evidence="6 7">
    <name type="scientific">Panicum virgatum</name>
    <name type="common">Blackwell switchgrass</name>
    <dbReference type="NCBI Taxonomy" id="38727"/>
    <lineage>
        <taxon>Eukaryota</taxon>
        <taxon>Viridiplantae</taxon>
        <taxon>Streptophyta</taxon>
        <taxon>Embryophyta</taxon>
        <taxon>Tracheophyta</taxon>
        <taxon>Spermatophyta</taxon>
        <taxon>Magnoliopsida</taxon>
        <taxon>Liliopsida</taxon>
        <taxon>Poales</taxon>
        <taxon>Poaceae</taxon>
        <taxon>PACMAD clade</taxon>
        <taxon>Panicoideae</taxon>
        <taxon>Panicodae</taxon>
        <taxon>Paniceae</taxon>
        <taxon>Panicinae</taxon>
        <taxon>Panicum</taxon>
        <taxon>Panicum sect. Hiantes</taxon>
    </lineage>
</organism>
<dbReference type="PANTHER" id="PTHR46993:SF14">
    <property type="entry name" value="OS07G0695900 PROTEIN"/>
    <property type="match status" value="1"/>
</dbReference>
<feature type="domain" description="SANT" evidence="4">
    <location>
        <begin position="325"/>
        <end position="381"/>
    </location>
</feature>
<keyword evidence="7" id="KW-1185">Reference proteome</keyword>
<feature type="compositionally biased region" description="Polar residues" evidence="2">
    <location>
        <begin position="229"/>
        <end position="239"/>
    </location>
</feature>
<dbReference type="InterPro" id="IPR017884">
    <property type="entry name" value="SANT_dom"/>
</dbReference>
<evidence type="ECO:0000259" key="5">
    <source>
        <dbReference type="PROSITE" id="PS51294"/>
    </source>
</evidence>
<keyword evidence="1" id="KW-0238">DNA-binding</keyword>
<dbReference type="GO" id="GO:0003677">
    <property type="term" value="F:DNA binding"/>
    <property type="evidence" value="ECO:0007669"/>
    <property type="project" value="UniProtKB-KW"/>
</dbReference>
<evidence type="ECO:0000259" key="3">
    <source>
        <dbReference type="PROSITE" id="PS50090"/>
    </source>
</evidence>
<dbReference type="Pfam" id="PF00249">
    <property type="entry name" value="Myb_DNA-binding"/>
    <property type="match status" value="1"/>
</dbReference>
<proteinExistence type="predicted"/>
<evidence type="ECO:0000256" key="2">
    <source>
        <dbReference type="SAM" id="MobiDB-lite"/>
    </source>
</evidence>
<feature type="domain" description="HTH myb-type" evidence="5">
    <location>
        <begin position="327"/>
        <end position="381"/>
    </location>
</feature>
<dbReference type="AlphaFoldDB" id="A0A8T0WIJ8"/>
<dbReference type="EMBL" id="CM029039">
    <property type="protein sequence ID" value="KAG2647840.1"/>
    <property type="molecule type" value="Genomic_DNA"/>
</dbReference>
<dbReference type="CDD" id="cd11660">
    <property type="entry name" value="SANT_TRF"/>
    <property type="match status" value="1"/>
</dbReference>
<dbReference type="Proteomes" id="UP000823388">
    <property type="component" value="Chromosome 2K"/>
</dbReference>
<dbReference type="InterPro" id="IPR009057">
    <property type="entry name" value="Homeodomain-like_sf"/>
</dbReference>
<dbReference type="InterPro" id="IPR017930">
    <property type="entry name" value="Myb_dom"/>
</dbReference>
<dbReference type="SUPFAM" id="SSF46689">
    <property type="entry name" value="Homeodomain-like"/>
    <property type="match status" value="1"/>
</dbReference>
<evidence type="ECO:0000313" key="6">
    <source>
        <dbReference type="EMBL" id="KAG2647840.1"/>
    </source>
</evidence>
<evidence type="ECO:0000259" key="4">
    <source>
        <dbReference type="PROSITE" id="PS51293"/>
    </source>
</evidence>
<evidence type="ECO:0000313" key="7">
    <source>
        <dbReference type="Proteomes" id="UP000823388"/>
    </source>
</evidence>
<feature type="region of interest" description="Disordered" evidence="2">
    <location>
        <begin position="206"/>
        <end position="281"/>
    </location>
</feature>
<accession>A0A8T0WIJ8</accession>
<gene>
    <name evidence="6" type="ORF">PVAP13_2KG108200</name>
</gene>
<dbReference type="InterPro" id="IPR001005">
    <property type="entry name" value="SANT/Myb"/>
</dbReference>
<feature type="compositionally biased region" description="Low complexity" evidence="2">
    <location>
        <begin position="218"/>
        <end position="227"/>
    </location>
</feature>
<dbReference type="SMART" id="SM00717">
    <property type="entry name" value="SANT"/>
    <property type="match status" value="1"/>
</dbReference>
<evidence type="ECO:0000256" key="1">
    <source>
        <dbReference type="ARBA" id="ARBA00023125"/>
    </source>
</evidence>
<dbReference type="PROSITE" id="PS51293">
    <property type="entry name" value="SANT"/>
    <property type="match status" value="1"/>
</dbReference>
<dbReference type="PROSITE" id="PS50090">
    <property type="entry name" value="MYB_LIKE"/>
    <property type="match status" value="1"/>
</dbReference>